<dbReference type="Proteomes" id="UP001286313">
    <property type="component" value="Unassembled WGS sequence"/>
</dbReference>
<sequence length="591" mass="66696">MRRKLKTHHPLSRPSPSPTPITLSHAHHPLTRPSPSPTPITLSHAHHPLSRPSPSPTPITPLSRPSPSPTPIIPLPRPSPSLTPITLSHAHHPLPPPSPSPTPITLSHAHHPLPRPSPSPTPITLSHAHHPLPRPSPSLTPIILSHEKREVVLSRTPTRLKTMSSKAALPDHRKLVTETIALETLRADKGDAARLVSYEIKDFVNKGDNYACIVTGLHVTYTDGEGGEEKQHSYVAKICQPLDEKVPEFMKITMGEIFIKETTAYLQLVPKLNQELVDVGINELSFAKMYNKSLEKGKELFVMEDLRRRGFKMFNRRQGLDVPHATLILKELGKLHAGSLLVERSLETHNICKTWPIFVEKWLTDSTAMQGFSAIINGQLEAAALVMEKIPGYENVVEWIRESKTTCMKDMTTMFDDTSKFTVLIHGDCWTNNFVFRYNSSGAPVEVILVDLQIMRRVSLGIDLTYFLYGSFNGPDRQNNLKDFLDMYYSSFSSVLEAGDYPVPFTRQELEQEFRNKMKYGCLVGMFLVPIVLAEEEDTTDFINLTEDNIEEYNRDRKEMMENMVGRKDGLVRPRLLDMFDEMIEAGIIPK</sequence>
<dbReference type="InterPro" id="IPR004119">
    <property type="entry name" value="EcKL"/>
</dbReference>
<evidence type="ECO:0000256" key="1">
    <source>
        <dbReference type="SAM" id="MobiDB-lite"/>
    </source>
</evidence>
<protein>
    <recommendedName>
        <fullName evidence="2">CHK kinase-like domain-containing protein</fullName>
    </recommendedName>
</protein>
<dbReference type="Pfam" id="PF02958">
    <property type="entry name" value="EcKL"/>
    <property type="match status" value="1"/>
</dbReference>
<evidence type="ECO:0000313" key="3">
    <source>
        <dbReference type="EMBL" id="KAK3863019.1"/>
    </source>
</evidence>
<dbReference type="SUPFAM" id="SSF56112">
    <property type="entry name" value="Protein kinase-like (PK-like)"/>
    <property type="match status" value="1"/>
</dbReference>
<accession>A0AAE1K3F2</accession>
<feature type="compositionally biased region" description="Pro residues" evidence="1">
    <location>
        <begin position="93"/>
        <end position="102"/>
    </location>
</feature>
<organism evidence="3 4">
    <name type="scientific">Petrolisthes cinctipes</name>
    <name type="common">Flat porcelain crab</name>
    <dbReference type="NCBI Taxonomy" id="88211"/>
    <lineage>
        <taxon>Eukaryota</taxon>
        <taxon>Metazoa</taxon>
        <taxon>Ecdysozoa</taxon>
        <taxon>Arthropoda</taxon>
        <taxon>Crustacea</taxon>
        <taxon>Multicrustacea</taxon>
        <taxon>Malacostraca</taxon>
        <taxon>Eumalacostraca</taxon>
        <taxon>Eucarida</taxon>
        <taxon>Decapoda</taxon>
        <taxon>Pleocyemata</taxon>
        <taxon>Anomura</taxon>
        <taxon>Galatheoidea</taxon>
        <taxon>Porcellanidae</taxon>
        <taxon>Petrolisthes</taxon>
    </lineage>
</organism>
<dbReference type="SMART" id="SM00587">
    <property type="entry name" value="CHK"/>
    <property type="match status" value="1"/>
</dbReference>
<evidence type="ECO:0000259" key="2">
    <source>
        <dbReference type="SMART" id="SM00587"/>
    </source>
</evidence>
<feature type="compositionally biased region" description="Pro residues" evidence="1">
    <location>
        <begin position="51"/>
        <end position="81"/>
    </location>
</feature>
<dbReference type="AlphaFoldDB" id="A0AAE1K3F2"/>
<dbReference type="InterPro" id="IPR015897">
    <property type="entry name" value="CHK_kinase-like"/>
</dbReference>
<evidence type="ECO:0000313" key="4">
    <source>
        <dbReference type="Proteomes" id="UP001286313"/>
    </source>
</evidence>
<dbReference type="InterPro" id="IPR011009">
    <property type="entry name" value="Kinase-like_dom_sf"/>
</dbReference>
<proteinExistence type="predicted"/>
<gene>
    <name evidence="3" type="ORF">Pcinc_031168</name>
</gene>
<feature type="compositionally biased region" description="Basic residues" evidence="1">
    <location>
        <begin position="1"/>
        <end position="11"/>
    </location>
</feature>
<dbReference type="PANTHER" id="PTHR11012:SF47">
    <property type="entry name" value="GH22833P"/>
    <property type="match status" value="1"/>
</dbReference>
<keyword evidence="4" id="KW-1185">Reference proteome</keyword>
<reference evidence="3" key="1">
    <citation type="submission" date="2023-10" db="EMBL/GenBank/DDBJ databases">
        <title>Genome assemblies of two species of porcelain crab, Petrolisthes cinctipes and Petrolisthes manimaculis (Anomura: Porcellanidae).</title>
        <authorList>
            <person name="Angst P."/>
        </authorList>
    </citation>
    <scope>NUCLEOTIDE SEQUENCE</scope>
    <source>
        <strain evidence="3">PB745_01</strain>
        <tissue evidence="3">Gill</tissue>
    </source>
</reference>
<feature type="region of interest" description="Disordered" evidence="1">
    <location>
        <begin position="1"/>
        <end position="140"/>
    </location>
</feature>
<name>A0AAE1K3F2_PETCI</name>
<dbReference type="EMBL" id="JAWQEG010004100">
    <property type="protein sequence ID" value="KAK3863019.1"/>
    <property type="molecule type" value="Genomic_DNA"/>
</dbReference>
<dbReference type="Gene3D" id="3.90.1200.10">
    <property type="match status" value="1"/>
</dbReference>
<dbReference type="PANTHER" id="PTHR11012">
    <property type="entry name" value="PROTEIN KINASE-LIKE DOMAIN-CONTAINING"/>
    <property type="match status" value="1"/>
</dbReference>
<comment type="caution">
    <text evidence="3">The sequence shown here is derived from an EMBL/GenBank/DDBJ whole genome shotgun (WGS) entry which is preliminary data.</text>
</comment>
<feature type="domain" description="CHK kinase-like" evidence="2">
    <location>
        <begin position="301"/>
        <end position="498"/>
    </location>
</feature>